<dbReference type="RefSeq" id="WP_345865742.1">
    <property type="nucleotide sequence ID" value="NZ_JBDIMF010000006.1"/>
</dbReference>
<dbReference type="InterPro" id="IPR001750">
    <property type="entry name" value="ND/Mrp_TM"/>
</dbReference>
<comment type="caution">
    <text evidence="10">The sequence shown here is derived from an EMBL/GenBank/DDBJ whole genome shotgun (WGS) entry which is preliminary data.</text>
</comment>
<evidence type="ECO:0000256" key="4">
    <source>
        <dbReference type="ARBA" id="ARBA00022692"/>
    </source>
</evidence>
<evidence type="ECO:0000256" key="7">
    <source>
        <dbReference type="RuleBase" id="RU000320"/>
    </source>
</evidence>
<evidence type="ECO:0000259" key="9">
    <source>
        <dbReference type="Pfam" id="PF00361"/>
    </source>
</evidence>
<keyword evidence="6 8" id="KW-0472">Membrane</keyword>
<keyword evidence="5 8" id="KW-1133">Transmembrane helix</keyword>
<keyword evidence="11" id="KW-1185">Reference proteome</keyword>
<feature type="domain" description="NADH:quinone oxidoreductase/Mrp antiporter transmembrane" evidence="9">
    <location>
        <begin position="130"/>
        <end position="425"/>
    </location>
</feature>
<protein>
    <submittedName>
        <fullName evidence="10">Monovalent cation/H+ antiporter subunit D</fullName>
    </submittedName>
</protein>
<feature type="transmembrane region" description="Helical" evidence="8">
    <location>
        <begin position="212"/>
        <end position="234"/>
    </location>
</feature>
<dbReference type="PANTHER" id="PTHR42703:SF1">
    <property type="entry name" value="NA(+)_H(+) ANTIPORTER SUBUNIT D1"/>
    <property type="match status" value="1"/>
</dbReference>
<evidence type="ECO:0000313" key="10">
    <source>
        <dbReference type="EMBL" id="MEN2787537.1"/>
    </source>
</evidence>
<dbReference type="NCBIfam" id="NF009309">
    <property type="entry name" value="PRK12666.1"/>
    <property type="match status" value="1"/>
</dbReference>
<evidence type="ECO:0000313" key="11">
    <source>
        <dbReference type="Proteomes" id="UP001404104"/>
    </source>
</evidence>
<feature type="transmembrane region" description="Helical" evidence="8">
    <location>
        <begin position="6"/>
        <end position="25"/>
    </location>
</feature>
<reference evidence="10 11" key="1">
    <citation type="submission" date="2024-05" db="EMBL/GenBank/DDBJ databases">
        <authorList>
            <person name="Liu Q."/>
            <person name="Xin Y.-H."/>
        </authorList>
    </citation>
    <scope>NUCLEOTIDE SEQUENCE [LARGE SCALE GENOMIC DNA]</scope>
    <source>
        <strain evidence="10 11">CGMCC 1.15349</strain>
    </source>
</reference>
<accession>A0ABU9XVG1</accession>
<name>A0ABU9XVG1_9SPHN</name>
<dbReference type="InterPro" id="IPR003918">
    <property type="entry name" value="NADH_UbQ_OxRdtase"/>
</dbReference>
<feature type="transmembrane region" description="Helical" evidence="8">
    <location>
        <begin position="377"/>
        <end position="400"/>
    </location>
</feature>
<evidence type="ECO:0000256" key="5">
    <source>
        <dbReference type="ARBA" id="ARBA00022989"/>
    </source>
</evidence>
<feature type="transmembrane region" description="Helical" evidence="8">
    <location>
        <begin position="110"/>
        <end position="127"/>
    </location>
</feature>
<organism evidence="10 11">
    <name type="scientific">Sphingomonas qilianensis</name>
    <dbReference type="NCBI Taxonomy" id="1736690"/>
    <lineage>
        <taxon>Bacteria</taxon>
        <taxon>Pseudomonadati</taxon>
        <taxon>Pseudomonadota</taxon>
        <taxon>Alphaproteobacteria</taxon>
        <taxon>Sphingomonadales</taxon>
        <taxon>Sphingomonadaceae</taxon>
        <taxon>Sphingomonas</taxon>
    </lineage>
</organism>
<feature type="transmembrane region" description="Helical" evidence="8">
    <location>
        <begin position="308"/>
        <end position="329"/>
    </location>
</feature>
<proteinExistence type="inferred from homology"/>
<comment type="similarity">
    <text evidence="2">Belongs to the CPA3 antiporters (TC 2.A.63) subunit D family.</text>
</comment>
<keyword evidence="4 7" id="KW-0812">Transmembrane</keyword>
<gene>
    <name evidence="10" type="ORF">ABC969_14045</name>
</gene>
<dbReference type="EMBL" id="JBDIMF010000006">
    <property type="protein sequence ID" value="MEN2787537.1"/>
    <property type="molecule type" value="Genomic_DNA"/>
</dbReference>
<feature type="transmembrane region" description="Helical" evidence="8">
    <location>
        <begin position="335"/>
        <end position="356"/>
    </location>
</feature>
<keyword evidence="3" id="KW-1003">Cell membrane</keyword>
<evidence type="ECO:0000256" key="3">
    <source>
        <dbReference type="ARBA" id="ARBA00022475"/>
    </source>
</evidence>
<evidence type="ECO:0000256" key="1">
    <source>
        <dbReference type="ARBA" id="ARBA00004651"/>
    </source>
</evidence>
<dbReference type="Proteomes" id="UP001404104">
    <property type="component" value="Unassembled WGS sequence"/>
</dbReference>
<feature type="transmembrane region" description="Helical" evidence="8">
    <location>
        <begin position="32"/>
        <end position="52"/>
    </location>
</feature>
<comment type="subcellular location">
    <subcellularLocation>
        <location evidence="1">Cell membrane</location>
        <topology evidence="1">Multi-pass membrane protein</topology>
    </subcellularLocation>
    <subcellularLocation>
        <location evidence="7">Membrane</location>
        <topology evidence="7">Multi-pass membrane protein</topology>
    </subcellularLocation>
</comment>
<feature type="transmembrane region" description="Helical" evidence="8">
    <location>
        <begin position="412"/>
        <end position="433"/>
    </location>
</feature>
<dbReference type="PRINTS" id="PR01437">
    <property type="entry name" value="NUOXDRDTASE4"/>
</dbReference>
<evidence type="ECO:0000256" key="2">
    <source>
        <dbReference type="ARBA" id="ARBA00005346"/>
    </source>
</evidence>
<feature type="transmembrane region" description="Helical" evidence="8">
    <location>
        <begin position="163"/>
        <end position="186"/>
    </location>
</feature>
<evidence type="ECO:0000256" key="8">
    <source>
        <dbReference type="SAM" id="Phobius"/>
    </source>
</evidence>
<feature type="transmembrane region" description="Helical" evidence="8">
    <location>
        <begin position="133"/>
        <end position="151"/>
    </location>
</feature>
<feature type="transmembrane region" description="Helical" evidence="8">
    <location>
        <begin position="281"/>
        <end position="301"/>
    </location>
</feature>
<dbReference type="InterPro" id="IPR050586">
    <property type="entry name" value="CPA3_Na-H_Antiporter_D"/>
</dbReference>
<feature type="transmembrane region" description="Helical" evidence="8">
    <location>
        <begin position="72"/>
        <end position="98"/>
    </location>
</feature>
<dbReference type="Pfam" id="PF00361">
    <property type="entry name" value="Proton_antipo_M"/>
    <property type="match status" value="1"/>
</dbReference>
<sequence length="506" mass="52785">MTALDQLIIAPIVIPTIVAPLALLAMRRRRRVGVALSLAGCVLMLLAALALFGMAQDGTIRAYPLGDWPAPFGIVLVLDRLSAIMLVLAAALALIVMIHALVTSVDRKGWHFHPLFQFQLLGLNGAFLTGDLFNLFVFFEVLLIASYGLMLHGQGGARLKAGVAYVIVNIVGSALFLIALGLLYGLTGTLNMADLARRVATLGAADQGLARVAGLLLLTVFGLKAAVVPLHLWLPRTYAATMPVVAALFAIMTKVGVYAMIRTVPLIFGPGAGAAAWVPAPWLMPAAILTTITGFVGVLAARGMREQAAFALLGSTGTLLLAVACWTEATTAAALYYLVHATLAAAALFLVADVTMRRRGQYGDAIVAGPRFVGQQAVGLLFLATTIAAVGLPPLSGFVAKLFILQSVSTNALSWVLWATVLGTTLIGVVGFARSGSALFWKAKADGDPIACPERSRAELAAPMALVALLAMMTLFGGGATAQAQAAAAQVFAPQHYLNAVLGNAR</sequence>
<feature type="transmembrane region" description="Helical" evidence="8">
    <location>
        <begin position="460"/>
        <end position="480"/>
    </location>
</feature>
<dbReference type="PANTHER" id="PTHR42703">
    <property type="entry name" value="NADH DEHYDROGENASE"/>
    <property type="match status" value="1"/>
</dbReference>
<evidence type="ECO:0000256" key="6">
    <source>
        <dbReference type="ARBA" id="ARBA00023136"/>
    </source>
</evidence>